<organism evidence="1 2">
    <name type="scientific">Leptospira yasudae</name>
    <dbReference type="NCBI Taxonomy" id="2202201"/>
    <lineage>
        <taxon>Bacteria</taxon>
        <taxon>Pseudomonadati</taxon>
        <taxon>Spirochaetota</taxon>
        <taxon>Spirochaetia</taxon>
        <taxon>Leptospirales</taxon>
        <taxon>Leptospiraceae</taxon>
        <taxon>Leptospira</taxon>
    </lineage>
</organism>
<comment type="caution">
    <text evidence="1">The sequence shown here is derived from an EMBL/GenBank/DDBJ whole genome shotgun (WGS) entry which is preliminary data.</text>
</comment>
<name>A0ABX9M5V5_9LEPT</name>
<dbReference type="EMBL" id="QHCR01000003">
    <property type="protein sequence ID" value="RHX80852.1"/>
    <property type="molecule type" value="Genomic_DNA"/>
</dbReference>
<evidence type="ECO:0000313" key="2">
    <source>
        <dbReference type="Proteomes" id="UP000285569"/>
    </source>
</evidence>
<reference evidence="2" key="1">
    <citation type="submission" date="2018-05" db="EMBL/GenBank/DDBJ databases">
        <title>Leptospira yasudae sp. nov. and Leptospira stimsonii sp. nov., two pathogenic species of the genus Leptospira isolated from environmental sources.</title>
        <authorList>
            <person name="Casanovas-Massana A."/>
            <person name="Hamond C."/>
            <person name="Santos L.A."/>
            <person name="Hacker K.P."/>
            <person name="Balassiano I."/>
            <person name="Medeiros M.A."/>
            <person name="Reis M.G."/>
            <person name="Ko A.I."/>
            <person name="Wunder E.A."/>
        </authorList>
    </citation>
    <scope>NUCLEOTIDE SEQUENCE [LARGE SCALE GENOMIC DNA]</scope>
    <source>
        <strain evidence="2">B21</strain>
    </source>
</reference>
<reference evidence="1 2" key="2">
    <citation type="journal article" date="2020" name="Int. J. Syst. Evol. Microbiol.">
        <title>Leptospira yasudae sp. nov. and Leptospira stimsonii sp. nov., two new species of the pathogenic group isolated from environmental sources.</title>
        <authorList>
            <person name="Casanovas-Massana A."/>
            <person name="Hamond C."/>
            <person name="Santos L.A."/>
            <person name="de Oliveira D."/>
            <person name="Hacker K.P."/>
            <person name="Balassiano I."/>
            <person name="Costa F."/>
            <person name="Medeiros M.A."/>
            <person name="Reis M.G."/>
            <person name="Ko A.I."/>
            <person name="Wunder E.A."/>
        </authorList>
    </citation>
    <scope>NUCLEOTIDE SEQUENCE [LARGE SCALE GENOMIC DNA]</scope>
    <source>
        <strain evidence="1 2">B21</strain>
    </source>
</reference>
<dbReference type="Proteomes" id="UP000285569">
    <property type="component" value="Unassembled WGS sequence"/>
</dbReference>
<evidence type="ECO:0000313" key="1">
    <source>
        <dbReference type="EMBL" id="RHX80852.1"/>
    </source>
</evidence>
<protein>
    <submittedName>
        <fullName evidence="1">Uncharacterized protein</fullName>
    </submittedName>
</protein>
<sequence>MFQNRVAPNVFRFEIYGTDLFFEICSTLSSRIYTGTSSKILGIHFVILEECFLVALRLSICLVTL</sequence>
<accession>A0ABX9M5V5</accession>
<keyword evidence="2" id="KW-1185">Reference proteome</keyword>
<proteinExistence type="predicted"/>
<gene>
    <name evidence="1" type="ORF">DLM77_08245</name>
</gene>